<dbReference type="Gene3D" id="4.10.240.10">
    <property type="entry name" value="Zn(2)-C6 fungal-type DNA-binding domain"/>
    <property type="match status" value="1"/>
</dbReference>
<sequence>MATNRVSNNNALQQRDKIMRRPKACINCRKSKVKCLKDDNDEACKRCKAHGLQCLYEIKVASYKVAGGESPSKSSTNVPIEKILNPISSNVSSKKYETSLIDNKNPSLDKDLDQQKVLNKWENSVENRLMGFGSQLTTIISLLQTQTPNISPIQTPRHELEVELPIPKRQRIEPSLSSISASSSPTSNKCESRSNSTGNSNANRDRNSGAVTLTTDPVVRLNSILSKGDAAELFEFFNKNISPQLFGFDISKYPIDSIWKTCPLLIATITCIASIHHPNLRNLSSDLESIVYDLSKSILFRLPTNEIEAFNTIMALCFCGFWFNDNQMFTGIALQLSKTMSLIHPNSKSCKIIPRKDRLKLWYLLYILDGQQSLVFNREPIIDSRDPTFKKSRDLLVNAENEDLKDTKPDVKTEKSVINLNTNYADIRLISQVEYHQAINAVFEGNAWDLLTPSSFGLPFKTNLELDKWMVQWTVLLSPFKNNPIWSSKSTLIYYNFAKIHINSQAVRKFQANGVDLPKFDEIDDDFFDSNINNNSNGNKSLKIQELLDDSNTDDTDDEGIDDIGELSFGKELSPVESRKVSAELALSSAETVLNIVLSDSDILSVLRYVPIHIHIMLYYAALLILKPHACLHSSGQNYDKYKDENERFEASLNAIKLVKRLRHSIFINPPTDRDFSNKIIEGLTNILQDKVRQMRKEIDSSNYNSNVKEEHLQQLDQVVLDNDARELYHSQRKRGQDFKIAAWPGFDPGHPTKTLEKALKNGNSNNPLNSDVKSPQLVKNHLDGKNAQFSLLDPLKKSQLEHTKEIVRLFDTLMEHIKKNEVAWCEYLKYLRLMFEQFENILVDRAPHLSLLLNDIQDDISREMAQFTKRVGRIFENLMEILKKLQKTIKEREFIELDYNNYASQKHKFDSTGDYPDFEKNKKAFEVEQKLKQIKNRGNILDSLITSETPLFLLLSDGISKGLGILIFFHSYDILKTFYEKFSKTSECLTNFQMDNIYLSNYTAETKQAQSKICDQIEFLKLFAKTTKPFQSVASSVPFSTELKTSPFAYNPKKVGTALYPFNGLHDFELSFDIGDKVEVYEENESGWWIGTLLRDGSYGRFPYNYFHFS</sequence>
<protein>
    <recommendedName>
        <fullName evidence="13">Zn(2)-C6 fungal-type domain-containing protein</fullName>
    </recommendedName>
</protein>
<dbReference type="InterPro" id="IPR027267">
    <property type="entry name" value="AH/BAR_dom_sf"/>
</dbReference>
<feature type="compositionally biased region" description="Polar residues" evidence="8">
    <location>
        <begin position="193"/>
        <end position="202"/>
    </location>
</feature>
<dbReference type="Pfam" id="PF00018">
    <property type="entry name" value="SH3_1"/>
    <property type="match status" value="1"/>
</dbReference>
<organism evidence="11 12">
    <name type="scientific">Pichia kudriavzevii</name>
    <name type="common">Yeast</name>
    <name type="synonym">Issatchenkia orientalis</name>
    <dbReference type="NCBI Taxonomy" id="4909"/>
    <lineage>
        <taxon>Eukaryota</taxon>
        <taxon>Fungi</taxon>
        <taxon>Dikarya</taxon>
        <taxon>Ascomycota</taxon>
        <taxon>Saccharomycotina</taxon>
        <taxon>Pichiomycetes</taxon>
        <taxon>Pichiales</taxon>
        <taxon>Pichiaceae</taxon>
        <taxon>Pichia</taxon>
    </lineage>
</organism>
<dbReference type="CDD" id="cd00174">
    <property type="entry name" value="SH3"/>
    <property type="match status" value="1"/>
</dbReference>
<evidence type="ECO:0000256" key="8">
    <source>
        <dbReference type="SAM" id="MobiDB-lite"/>
    </source>
</evidence>
<dbReference type="SUPFAM" id="SSF103657">
    <property type="entry name" value="BAR/IMD domain-like"/>
    <property type="match status" value="1"/>
</dbReference>
<evidence type="ECO:0000256" key="2">
    <source>
        <dbReference type="ARBA" id="ARBA00022443"/>
    </source>
</evidence>
<dbReference type="InterPro" id="IPR001452">
    <property type="entry name" value="SH3_domain"/>
</dbReference>
<feature type="compositionally biased region" description="Low complexity" evidence="8">
    <location>
        <begin position="175"/>
        <end position="187"/>
    </location>
</feature>
<evidence type="ECO:0000256" key="3">
    <source>
        <dbReference type="ARBA" id="ARBA00023015"/>
    </source>
</evidence>
<evidence type="ECO:0000313" key="12">
    <source>
        <dbReference type="Proteomes" id="UP000029867"/>
    </source>
</evidence>
<comment type="caution">
    <text evidence="11">The sequence shown here is derived from an EMBL/GenBank/DDBJ whole genome shotgun (WGS) entry which is preliminary data.</text>
</comment>
<dbReference type="PANTHER" id="PTHR31845">
    <property type="entry name" value="FINGER DOMAIN PROTEIN, PUTATIVE-RELATED"/>
    <property type="match status" value="1"/>
</dbReference>
<evidence type="ECO:0000256" key="7">
    <source>
        <dbReference type="PROSITE-ProRule" id="PRU00192"/>
    </source>
</evidence>
<keyword evidence="2 7" id="KW-0728">SH3 domain</keyword>
<dbReference type="Gene3D" id="1.20.1270.60">
    <property type="entry name" value="Arfaptin homology (AH) domain/BAR domain"/>
    <property type="match status" value="1"/>
</dbReference>
<dbReference type="VEuPathDB" id="FungiDB:C5L36_0A12400"/>
<dbReference type="GO" id="GO:0005634">
    <property type="term" value="C:nucleus"/>
    <property type="evidence" value="ECO:0007669"/>
    <property type="project" value="UniProtKB-SubCell"/>
</dbReference>
<evidence type="ECO:0000256" key="6">
    <source>
        <dbReference type="ARBA" id="ARBA00023242"/>
    </source>
</evidence>
<dbReference type="InterPro" id="IPR036028">
    <property type="entry name" value="SH3-like_dom_sf"/>
</dbReference>
<dbReference type="GO" id="GO:0000976">
    <property type="term" value="F:transcription cis-regulatory region binding"/>
    <property type="evidence" value="ECO:0007669"/>
    <property type="project" value="TreeGrafter"/>
</dbReference>
<dbReference type="PROSITE" id="PS50002">
    <property type="entry name" value="SH3"/>
    <property type="match status" value="1"/>
</dbReference>
<keyword evidence="5" id="KW-0804">Transcription</keyword>
<dbReference type="Gene3D" id="2.30.30.40">
    <property type="entry name" value="SH3 Domains"/>
    <property type="match status" value="1"/>
</dbReference>
<dbReference type="eggNOG" id="ENOG502QW6D">
    <property type="taxonomic scope" value="Eukaryota"/>
</dbReference>
<comment type="subcellular location">
    <subcellularLocation>
        <location evidence="1">Nucleus</location>
    </subcellularLocation>
</comment>
<dbReference type="SMART" id="SM00066">
    <property type="entry name" value="GAL4"/>
    <property type="match status" value="1"/>
</dbReference>
<evidence type="ECO:0000256" key="5">
    <source>
        <dbReference type="ARBA" id="ARBA00023163"/>
    </source>
</evidence>
<dbReference type="InterPro" id="IPR036864">
    <property type="entry name" value="Zn2-C6_fun-type_DNA-bd_sf"/>
</dbReference>
<dbReference type="Pfam" id="PF00172">
    <property type="entry name" value="Zn_clus"/>
    <property type="match status" value="1"/>
</dbReference>
<gene>
    <name evidence="11" type="ORF">JL09_g213</name>
</gene>
<dbReference type="PROSITE" id="PS50048">
    <property type="entry name" value="ZN2_CY6_FUNGAL_2"/>
    <property type="match status" value="1"/>
</dbReference>
<dbReference type="SUPFAM" id="SSF57701">
    <property type="entry name" value="Zn2/Cys6 DNA-binding domain"/>
    <property type="match status" value="1"/>
</dbReference>
<feature type="domain" description="SH3" evidence="9">
    <location>
        <begin position="1052"/>
        <end position="1111"/>
    </location>
</feature>
<reference evidence="12" key="1">
    <citation type="journal article" date="2014" name="Microb. Cell Fact.">
        <title>Exploiting Issatchenkia orientalis SD108 for succinic acid production.</title>
        <authorList>
            <person name="Xiao H."/>
            <person name="Shao Z."/>
            <person name="Jiang Y."/>
            <person name="Dole S."/>
            <person name="Zhao H."/>
        </authorList>
    </citation>
    <scope>NUCLEOTIDE SEQUENCE [LARGE SCALE GENOMIC DNA]</scope>
    <source>
        <strain evidence="12">SD108</strain>
    </source>
</reference>
<feature type="domain" description="Zn(2)-C6 fungal-type" evidence="10">
    <location>
        <begin position="24"/>
        <end position="56"/>
    </location>
</feature>
<keyword evidence="4" id="KW-0238">DNA-binding</keyword>
<dbReference type="GO" id="GO:0008270">
    <property type="term" value="F:zinc ion binding"/>
    <property type="evidence" value="ECO:0007669"/>
    <property type="project" value="InterPro"/>
</dbReference>
<keyword evidence="6" id="KW-0539">Nucleus</keyword>
<evidence type="ECO:0000256" key="1">
    <source>
        <dbReference type="ARBA" id="ARBA00004123"/>
    </source>
</evidence>
<dbReference type="CDD" id="cd00067">
    <property type="entry name" value="GAL4"/>
    <property type="match status" value="1"/>
</dbReference>
<dbReference type="HOGENOM" id="CLU_009418_0_0_1"/>
<feature type="region of interest" description="Disordered" evidence="8">
    <location>
        <begin position="173"/>
        <end position="211"/>
    </location>
</feature>
<evidence type="ECO:0008006" key="13">
    <source>
        <dbReference type="Google" id="ProtNLM"/>
    </source>
</evidence>
<dbReference type="EMBL" id="JQFK01000001">
    <property type="protein sequence ID" value="KGK40810.1"/>
    <property type="molecule type" value="Genomic_DNA"/>
</dbReference>
<evidence type="ECO:0000259" key="9">
    <source>
        <dbReference type="PROSITE" id="PS50002"/>
    </source>
</evidence>
<name>A0A099P7A3_PICKU</name>
<dbReference type="PROSITE" id="PS00463">
    <property type="entry name" value="ZN2_CY6_FUNGAL_1"/>
    <property type="match status" value="1"/>
</dbReference>
<dbReference type="SUPFAM" id="SSF50044">
    <property type="entry name" value="SH3-domain"/>
    <property type="match status" value="1"/>
</dbReference>
<dbReference type="InterPro" id="IPR001138">
    <property type="entry name" value="Zn2Cys6_DnaBD"/>
</dbReference>
<accession>A0A099P7A3</accession>
<dbReference type="CDD" id="cd12148">
    <property type="entry name" value="fungal_TF_MHR"/>
    <property type="match status" value="1"/>
</dbReference>
<dbReference type="Proteomes" id="UP000029867">
    <property type="component" value="Unassembled WGS sequence"/>
</dbReference>
<dbReference type="InterPro" id="IPR051089">
    <property type="entry name" value="prtT"/>
</dbReference>
<evidence type="ECO:0000259" key="10">
    <source>
        <dbReference type="PROSITE" id="PS50048"/>
    </source>
</evidence>
<dbReference type="GO" id="GO:0000981">
    <property type="term" value="F:DNA-binding transcription factor activity, RNA polymerase II-specific"/>
    <property type="evidence" value="ECO:0007669"/>
    <property type="project" value="InterPro"/>
</dbReference>
<dbReference type="VEuPathDB" id="FungiDB:C5L36_0A12410"/>
<proteinExistence type="predicted"/>
<dbReference type="SMART" id="SM00326">
    <property type="entry name" value="SH3"/>
    <property type="match status" value="1"/>
</dbReference>
<evidence type="ECO:0000256" key="4">
    <source>
        <dbReference type="ARBA" id="ARBA00023125"/>
    </source>
</evidence>
<keyword evidence="3" id="KW-0805">Transcription regulation</keyword>
<evidence type="ECO:0000313" key="11">
    <source>
        <dbReference type="EMBL" id="KGK40810.1"/>
    </source>
</evidence>
<dbReference type="AlphaFoldDB" id="A0A099P7A3"/>
<dbReference type="PANTHER" id="PTHR31845:SF19">
    <property type="entry name" value="TRANSCRIPTION FACTOR DOMAIN-CONTAINING PROTEIN"/>
    <property type="match status" value="1"/>
</dbReference>